<feature type="transmembrane region" description="Helical" evidence="9">
    <location>
        <begin position="318"/>
        <end position="337"/>
    </location>
</feature>
<dbReference type="GO" id="GO:0005886">
    <property type="term" value="C:plasma membrane"/>
    <property type="evidence" value="ECO:0000318"/>
    <property type="project" value="GO_Central"/>
</dbReference>
<feature type="transmembrane region" description="Helical" evidence="9">
    <location>
        <begin position="192"/>
        <end position="213"/>
    </location>
</feature>
<dbReference type="Proteomes" id="UP000030711">
    <property type="component" value="Unassembled WGS sequence"/>
</dbReference>
<dbReference type="OMA" id="RIMIATT"/>
<reference evidence="11" key="1">
    <citation type="submission" date="2013-07" db="EMBL/GenBank/DDBJ databases">
        <title>The genome of Eucalyptus grandis.</title>
        <authorList>
            <person name="Schmutz J."/>
            <person name="Hayes R."/>
            <person name="Myburg A."/>
            <person name="Tuskan G."/>
            <person name="Grattapaglia D."/>
            <person name="Rokhsar D.S."/>
        </authorList>
    </citation>
    <scope>NUCLEOTIDE SEQUENCE</scope>
    <source>
        <tissue evidence="11">Leaf extractions</tissue>
    </source>
</reference>
<name>A0A058ZTR7_EUCGR</name>
<keyword evidence="5" id="KW-0571">Peptide transport</keyword>
<keyword evidence="12" id="KW-1185">Reference proteome</keyword>
<reference evidence="10" key="2">
    <citation type="journal article" date="2014" name="Nature">
        <title>The genome of Eucalyptus grandis.</title>
        <authorList>
            <person name="Myburg A.A."/>
            <person name="Grattapaglia D."/>
            <person name="Tuskan G.A."/>
            <person name="Hellsten U."/>
            <person name="Hayes R.D."/>
            <person name="Grimwood J."/>
            <person name="Jenkins J."/>
            <person name="Lindquist E."/>
            <person name="Tice H."/>
            <person name="Bauer D."/>
            <person name="Goodstein D.M."/>
            <person name="Dubchak I."/>
            <person name="Poliakov A."/>
            <person name="Mizrachi E."/>
            <person name="Kullan A.R."/>
            <person name="Hussey S.G."/>
            <person name="Pinard D."/>
            <person name="van der Merwe K."/>
            <person name="Singh P."/>
            <person name="van Jaarsveld I."/>
            <person name="Silva-Junior O.B."/>
            <person name="Togawa R.C."/>
            <person name="Pappas M.R."/>
            <person name="Faria D.A."/>
            <person name="Sansaloni C.P."/>
            <person name="Petroli C.D."/>
            <person name="Yang X."/>
            <person name="Ranjan P."/>
            <person name="Tschaplinski T.J."/>
            <person name="Ye C.Y."/>
            <person name="Li T."/>
            <person name="Sterck L."/>
            <person name="Vanneste K."/>
            <person name="Murat F."/>
            <person name="Soler M."/>
            <person name="Clemente H.S."/>
            <person name="Saidi N."/>
            <person name="Cassan-Wang H."/>
            <person name="Dunand C."/>
            <person name="Hefer C.A."/>
            <person name="Bornberg-Bauer E."/>
            <person name="Kersting A.R."/>
            <person name="Vining K."/>
            <person name="Amarasinghe V."/>
            <person name="Ranik M."/>
            <person name="Naithani S."/>
            <person name="Elser J."/>
            <person name="Boyd A.E."/>
            <person name="Liston A."/>
            <person name="Spatafora J.W."/>
            <person name="Dharmwardhana P."/>
            <person name="Raja R."/>
            <person name="Sullivan C."/>
            <person name="Romanel E."/>
            <person name="Alves-Ferreira M."/>
            <person name="Kulheim C."/>
            <person name="Foley W."/>
            <person name="Carocha V."/>
            <person name="Paiva J."/>
            <person name="Kudrna D."/>
            <person name="Brommonschenkel S.H."/>
            <person name="Pasquali G."/>
            <person name="Byrne M."/>
            <person name="Rigault P."/>
            <person name="Tibbits J."/>
            <person name="Spokevicius A."/>
            <person name="Jones R.C."/>
            <person name="Steane D.A."/>
            <person name="Vaillancourt R.E."/>
            <person name="Potts B.M."/>
            <person name="Joubert F."/>
            <person name="Barry K."/>
            <person name="Pappas G.J."/>
            <person name="Strauss S.H."/>
            <person name="Jaiswal P."/>
            <person name="Grima-Pettenati J."/>
            <person name="Salse J."/>
            <person name="Van de Peer Y."/>
            <person name="Rokhsar D.S."/>
            <person name="Schmutz J."/>
        </authorList>
    </citation>
    <scope>NUCLEOTIDE SEQUENCE</scope>
    <source>
        <tissue evidence="10">Leaf extractions</tissue>
    </source>
</reference>
<dbReference type="AlphaFoldDB" id="A0A058ZTR7"/>
<dbReference type="Gramene" id="KCW44756">
    <property type="protein sequence ID" value="KCW44756"/>
    <property type="gene ID" value="EUGRSUZ_L01683"/>
</dbReference>
<dbReference type="EMBL" id="KK199066">
    <property type="protein sequence ID" value="KCW44756.1"/>
    <property type="molecule type" value="Genomic_DNA"/>
</dbReference>
<dbReference type="InterPro" id="IPR004648">
    <property type="entry name" value="Oligpept_transpt"/>
</dbReference>
<dbReference type="InParanoid" id="A0A058ZTR7"/>
<dbReference type="NCBIfam" id="TIGR00728">
    <property type="entry name" value="OPT_sfam"/>
    <property type="match status" value="1"/>
</dbReference>
<dbReference type="PANTHER" id="PTHR22601">
    <property type="entry name" value="ISP4 LIKE PROTEIN"/>
    <property type="match status" value="1"/>
</dbReference>
<gene>
    <name evidence="11" type="ORF">EUGRSUZ_L01683</name>
</gene>
<reference evidence="10" key="4">
    <citation type="submission" date="2023-07" db="EMBL/GenBank/DDBJ databases">
        <authorList>
            <person name="Myburg A.A."/>
            <person name="Grattapaglia D."/>
            <person name="Tuskan G.A."/>
            <person name="Hellsten U."/>
            <person name="Hayes R.D."/>
            <person name="Grimwood J."/>
            <person name="Jenkins J."/>
            <person name="Lindquist E."/>
            <person name="Tice H."/>
            <person name="Bauer D."/>
            <person name="Goodstein D.M."/>
            <person name="Dubchak I."/>
            <person name="Poliakov A."/>
            <person name="Mizrachi E."/>
            <person name="Kullan A.R."/>
            <person name="Hussey S.G."/>
            <person name="Pinard D."/>
            <person name="Van D.M."/>
            <person name="Singh P."/>
            <person name="Van J.I."/>
            <person name="Silva-Junior O.B."/>
            <person name="Togawa R.C."/>
            <person name="Pappas M.R."/>
            <person name="Faria D.A."/>
            <person name="Sansaloni C.P."/>
            <person name="Petroli C.D."/>
            <person name="Yang X."/>
            <person name="Ranjan P."/>
            <person name="Tschaplinski T.J."/>
            <person name="Ye C.Y."/>
            <person name="Li T."/>
            <person name="Sterck L."/>
            <person name="Vanneste K."/>
            <person name="Murat F."/>
            <person name="Soler M."/>
            <person name="Clemente H.S."/>
            <person name="Saidi N."/>
            <person name="Cassan-Wang H."/>
            <person name="Dunand C."/>
            <person name="Hefer C.A."/>
            <person name="Bornberg-Bauer E."/>
            <person name="Kersting A.R."/>
            <person name="Vining K."/>
            <person name="Amarasinghe V."/>
            <person name="Ranik M."/>
            <person name="Naithani S."/>
            <person name="Elser J."/>
            <person name="Boyd A.E."/>
            <person name="Liston A."/>
            <person name="Spatafora J.W."/>
            <person name="Dharmwardhana P."/>
            <person name="Raja R."/>
            <person name="Sullivan C."/>
            <person name="Romanel E."/>
            <person name="Alves-Ferreira M."/>
            <person name="Kulheim C."/>
            <person name="Foley W."/>
            <person name="Carocha V."/>
            <person name="Paiva J."/>
            <person name="Kudrna D."/>
            <person name="Brommonschenkel S.H."/>
            <person name="Pasquali G."/>
            <person name="Byrne M."/>
            <person name="Rigault P."/>
            <person name="Tibbits J."/>
            <person name="Spokevicius A."/>
            <person name="Jones R.C."/>
            <person name="Steane D.A."/>
            <person name="Vaillancourt R.E."/>
            <person name="Potts B.M."/>
            <person name="Joubert F."/>
            <person name="Barry K."/>
            <person name="Pappas G.J."/>
            <person name="Strauss S.H."/>
            <person name="Jaiswal P."/>
            <person name="Grima-Pettenati J."/>
            <person name="Salse J."/>
            <person name="Van D.P."/>
            <person name="Rokhsar D.S."/>
            <person name="Schmutz J."/>
        </authorList>
    </citation>
    <scope>NUCLEOTIDE SEQUENCE</scope>
    <source>
        <tissue evidence="10">Leaf extractions</tissue>
    </source>
</reference>
<dbReference type="GO" id="GO:0035673">
    <property type="term" value="F:oligopeptide transmembrane transporter activity"/>
    <property type="evidence" value="ECO:0000318"/>
    <property type="project" value="GO_Central"/>
</dbReference>
<comment type="similarity">
    <text evidence="2">Belongs to the oligopeptide OPT transporter (TC 2.A.67.1) family.</text>
</comment>
<dbReference type="Pfam" id="PF03169">
    <property type="entry name" value="OPT"/>
    <property type="match status" value="1"/>
</dbReference>
<feature type="transmembrane region" description="Helical" evidence="9">
    <location>
        <begin position="276"/>
        <end position="298"/>
    </location>
</feature>
<evidence type="ECO:0000313" key="12">
    <source>
        <dbReference type="Proteomes" id="UP000030711"/>
    </source>
</evidence>
<keyword evidence="3" id="KW-0813">Transport</keyword>
<evidence type="ECO:0000256" key="3">
    <source>
        <dbReference type="ARBA" id="ARBA00022448"/>
    </source>
</evidence>
<feature type="transmembrane region" description="Helical" evidence="9">
    <location>
        <begin position="393"/>
        <end position="414"/>
    </location>
</feature>
<evidence type="ECO:0000313" key="10">
    <source>
        <dbReference type="EMBL" id="KAK2632338.1"/>
    </source>
</evidence>
<keyword evidence="4 9" id="KW-0812">Transmembrane</keyword>
<sequence>MRPRHDQIWSLKVARPRAGSLRLTGVGRLAVSSFWGSPLAFPGSSILNILDGFFLIVYVVLPILYYSNTYEAKQFPMIFFGNFDSSGQEYNITRILNAQNFDLDLEAYDGYSKLYLSIFFALNYGLNFVVLAITLTHVALFHGKYISSFLSIFSPVNYEAVPHWWFHTILIIVLRLALWVCEGFDKQFQLPWWGILLACGMALFFTLPIRIMIATTNNTPGLNVITELVIGFIYPGNPLAKVSFKTYGYISMVQAISFTSDFKLGHYLKIPMKLMFLVQLVGTIIGSSVYFATAWWQITSNPNICNRMFGKPRIYHHLNWFFLIGLLAPMPAWYLLCRFPDKKWIKHIKSLHRGSTGILPASVLNYTSWGVVGIFFNIYVYKRFKGWWAWYNYVLSAALDARVAFMGALLYFAFQSIQLSGPEWWGPTNDDDCKLATCPISPLGT</sequence>
<keyword evidence="8 9" id="KW-0472">Membrane</keyword>
<evidence type="ECO:0000256" key="4">
    <source>
        <dbReference type="ARBA" id="ARBA00022692"/>
    </source>
</evidence>
<dbReference type="EMBL" id="MU848550">
    <property type="protein sequence ID" value="KAK2632338.1"/>
    <property type="molecule type" value="Genomic_DNA"/>
</dbReference>
<evidence type="ECO:0000256" key="7">
    <source>
        <dbReference type="ARBA" id="ARBA00022989"/>
    </source>
</evidence>
<evidence type="ECO:0000256" key="1">
    <source>
        <dbReference type="ARBA" id="ARBA00004141"/>
    </source>
</evidence>
<evidence type="ECO:0000313" key="11">
    <source>
        <dbReference type="EMBL" id="KCW44756.1"/>
    </source>
</evidence>
<dbReference type="GO" id="GO:0015031">
    <property type="term" value="P:protein transport"/>
    <property type="evidence" value="ECO:0007669"/>
    <property type="project" value="UniProtKB-KW"/>
</dbReference>
<evidence type="ECO:0000256" key="2">
    <source>
        <dbReference type="ARBA" id="ARBA00005484"/>
    </source>
</evidence>
<feature type="transmembrane region" description="Helical" evidence="9">
    <location>
        <begin position="114"/>
        <end position="141"/>
    </location>
</feature>
<dbReference type="InterPro" id="IPR004813">
    <property type="entry name" value="OPT"/>
</dbReference>
<reference evidence="10" key="3">
    <citation type="submission" date="2023-04" db="EMBL/GenBank/DDBJ databases">
        <title>WGS assembly of Eucalyptus grandis.</title>
        <authorList>
            <person name="Myburg A."/>
            <person name="Grattapaglia D."/>
            <person name="Tuskan G."/>
            <person name="Hellsten U."/>
            <person name="Hayes R."/>
            <person name="Grimwood J."/>
            <person name="Jenkins J."/>
            <person name="Lindquist E."/>
            <person name="Tice H."/>
            <person name="Bauer D."/>
            <person name="Goodstein D."/>
            <person name="Dubchak I."/>
            <person name="Poliakov A."/>
            <person name="Mizrachi E."/>
            <person name="Kullan A."/>
            <person name="Hussey S."/>
            <person name="Pinard D."/>
            <person name="Van D."/>
            <person name="Singh P."/>
            <person name="Van J."/>
            <person name="Silva-Junior O."/>
            <person name="Togawa R."/>
            <person name="Pappas M."/>
            <person name="Faria D."/>
            <person name="Sansaloni C."/>
            <person name="Petroli C."/>
            <person name="Yang X."/>
            <person name="Ranjan P."/>
            <person name="Tschaplinski T."/>
            <person name="Ye C."/>
            <person name="Li T."/>
            <person name="Sterck L."/>
            <person name="Vanneste K."/>
            <person name="Murat F."/>
            <person name="Soler M."/>
            <person name="Clemente H."/>
            <person name="Saidi N."/>
            <person name="Cassan-Wang H."/>
            <person name="Dunand C."/>
            <person name="Hefer C."/>
            <person name="Bornberg-Bauer E."/>
            <person name="Kersting A."/>
            <person name="Vining K."/>
            <person name="Amarasinghe V."/>
            <person name="Ranik M."/>
            <person name="Naithani S."/>
            <person name="Elser J."/>
            <person name="Boyd A."/>
            <person name="Liston A."/>
            <person name="Spatafora J."/>
            <person name="Dharmwardhana P."/>
            <person name="Raja R."/>
            <person name="Sullivan C."/>
            <person name="Romanel E."/>
            <person name="Alves-Ferreira M."/>
            <person name="Kulheim C."/>
            <person name="Foley W."/>
            <person name="Carocha V."/>
            <person name="Paiva J."/>
            <person name="Kudrna D."/>
            <person name="Brommonschenkel S."/>
            <person name="Pasquali G."/>
            <person name="Byrne M."/>
            <person name="Rigault P."/>
            <person name="Tibbits J."/>
            <person name="Spokevicius A."/>
            <person name="Jones R."/>
            <person name="Steane D."/>
            <person name="Vaillancourt R."/>
            <person name="Potts B."/>
            <person name="Joubert F."/>
            <person name="Barry K."/>
            <person name="Pappas G."/>
            <person name="Strauss S."/>
            <person name="Jaiswal P."/>
            <person name="Grima-Pettenati J."/>
            <person name="Salse J."/>
            <person name="Van D."/>
            <person name="Rokhsar D."/>
            <person name="Schmutz J."/>
        </authorList>
    </citation>
    <scope>NUCLEOTIDE SEQUENCE</scope>
    <source>
        <tissue evidence="10">Leaf extractions</tissue>
    </source>
</reference>
<evidence type="ECO:0000256" key="5">
    <source>
        <dbReference type="ARBA" id="ARBA00022856"/>
    </source>
</evidence>
<protein>
    <submittedName>
        <fullName evidence="11">Uncharacterized protein</fullName>
    </submittedName>
</protein>
<evidence type="ECO:0000256" key="8">
    <source>
        <dbReference type="ARBA" id="ARBA00023136"/>
    </source>
</evidence>
<evidence type="ECO:0000256" key="9">
    <source>
        <dbReference type="SAM" id="Phobius"/>
    </source>
</evidence>
<organism evidence="11">
    <name type="scientific">Eucalyptus grandis</name>
    <name type="common">Flooded gum</name>
    <dbReference type="NCBI Taxonomy" id="71139"/>
    <lineage>
        <taxon>Eukaryota</taxon>
        <taxon>Viridiplantae</taxon>
        <taxon>Streptophyta</taxon>
        <taxon>Embryophyta</taxon>
        <taxon>Tracheophyta</taxon>
        <taxon>Spermatophyta</taxon>
        <taxon>Magnoliopsida</taxon>
        <taxon>eudicotyledons</taxon>
        <taxon>Gunneridae</taxon>
        <taxon>Pentapetalae</taxon>
        <taxon>rosids</taxon>
        <taxon>malvids</taxon>
        <taxon>Myrtales</taxon>
        <taxon>Myrtaceae</taxon>
        <taxon>Myrtoideae</taxon>
        <taxon>Eucalypteae</taxon>
        <taxon>Eucalyptus</taxon>
    </lineage>
</organism>
<feature type="transmembrane region" description="Helical" evidence="9">
    <location>
        <begin position="358"/>
        <end position="381"/>
    </location>
</feature>
<evidence type="ECO:0000256" key="6">
    <source>
        <dbReference type="ARBA" id="ARBA00022927"/>
    </source>
</evidence>
<accession>A0A058ZTR7</accession>
<comment type="subcellular location">
    <subcellularLocation>
        <location evidence="1">Membrane</location>
        <topology evidence="1">Multi-pass membrane protein</topology>
    </subcellularLocation>
</comment>
<proteinExistence type="inferred from homology"/>
<feature type="transmembrane region" description="Helical" evidence="9">
    <location>
        <begin position="46"/>
        <end position="67"/>
    </location>
</feature>
<keyword evidence="6" id="KW-0653">Protein transport</keyword>
<feature type="transmembrane region" description="Helical" evidence="9">
    <location>
        <begin position="161"/>
        <end position="180"/>
    </location>
</feature>
<keyword evidence="7 9" id="KW-1133">Transmembrane helix</keyword>